<organism evidence="1 2">
    <name type="scientific">Nostoc cf. commune SO-36</name>
    <dbReference type="NCBI Taxonomy" id="449208"/>
    <lineage>
        <taxon>Bacteria</taxon>
        <taxon>Bacillati</taxon>
        <taxon>Cyanobacteriota</taxon>
        <taxon>Cyanophyceae</taxon>
        <taxon>Nostocales</taxon>
        <taxon>Nostocaceae</taxon>
        <taxon>Nostoc</taxon>
    </lineage>
</organism>
<protein>
    <recommendedName>
        <fullName evidence="3">Ribbon-helix-helix protein CopG domain-containing protein</fullName>
    </recommendedName>
</protein>
<evidence type="ECO:0000313" key="1">
    <source>
        <dbReference type="EMBL" id="BDI19602.1"/>
    </source>
</evidence>
<dbReference type="EMBL" id="AP025732">
    <property type="protein sequence ID" value="BDI19602.1"/>
    <property type="molecule type" value="Genomic_DNA"/>
</dbReference>
<evidence type="ECO:0008006" key="3">
    <source>
        <dbReference type="Google" id="ProtNLM"/>
    </source>
</evidence>
<accession>A0ABM7Z8S0</accession>
<keyword evidence="2" id="KW-1185">Reference proteome</keyword>
<dbReference type="Proteomes" id="UP001055453">
    <property type="component" value="Chromosome"/>
</dbReference>
<proteinExistence type="predicted"/>
<sequence>MPKITDKPLSHIVSTRLNNKDYEQLVNIAKLHKLTNTSLIRKLVIECLKQNYVIDNLCN</sequence>
<evidence type="ECO:0000313" key="2">
    <source>
        <dbReference type="Proteomes" id="UP001055453"/>
    </source>
</evidence>
<name>A0ABM7Z8S0_NOSCO</name>
<reference evidence="1" key="1">
    <citation type="submission" date="2022-04" db="EMBL/GenBank/DDBJ databases">
        <title>Complete genome sequence of a cyanobacterium, Nostoc sp. SO-36, isolated in Antarctica.</title>
        <authorList>
            <person name="Kanesaki Y."/>
            <person name="Effendi D."/>
            <person name="Sakamoto T."/>
            <person name="Ohtani S."/>
            <person name="Awai K."/>
        </authorList>
    </citation>
    <scope>NUCLEOTIDE SEQUENCE</scope>
    <source>
        <strain evidence="1">SO-36</strain>
    </source>
</reference>
<gene>
    <name evidence="1" type="ORF">ANSO36C_54040</name>
</gene>